<accession>A0A8S5MAG1</accession>
<name>A0A8S5MAG1_9CAUD</name>
<protein>
    <submittedName>
        <fullName evidence="1">Uncharacterized protein</fullName>
    </submittedName>
</protein>
<organism evidence="1">
    <name type="scientific">Siphoviridae sp. ctrG012</name>
    <dbReference type="NCBI Taxonomy" id="2826475"/>
    <lineage>
        <taxon>Viruses</taxon>
        <taxon>Duplodnaviria</taxon>
        <taxon>Heunggongvirae</taxon>
        <taxon>Uroviricota</taxon>
        <taxon>Caudoviricetes</taxon>
    </lineage>
</organism>
<proteinExistence type="predicted"/>
<dbReference type="EMBL" id="BK014857">
    <property type="protein sequence ID" value="DAD79071.1"/>
    <property type="molecule type" value="Genomic_DNA"/>
</dbReference>
<reference evidence="1" key="1">
    <citation type="journal article" date="2021" name="Proc. Natl. Acad. Sci. U.S.A.">
        <title>A Catalog of Tens of Thousands of Viruses from Human Metagenomes Reveals Hidden Associations with Chronic Diseases.</title>
        <authorList>
            <person name="Tisza M.J."/>
            <person name="Buck C.B."/>
        </authorList>
    </citation>
    <scope>NUCLEOTIDE SEQUENCE</scope>
    <source>
        <strain evidence="1">CtrG012</strain>
    </source>
</reference>
<evidence type="ECO:0000313" key="1">
    <source>
        <dbReference type="EMBL" id="DAD79071.1"/>
    </source>
</evidence>
<sequence>MWREAAPHTLPYYFLSWNWIVSEKRKDLSLLCPSLKK</sequence>